<dbReference type="EMBL" id="NAPY01000102">
    <property type="protein sequence ID" value="MUL39567.1"/>
    <property type="molecule type" value="Genomic_DNA"/>
</dbReference>
<evidence type="ECO:0000313" key="1">
    <source>
        <dbReference type="EMBL" id="MUL39567.1"/>
    </source>
</evidence>
<dbReference type="AlphaFoldDB" id="A0A6N8G726"/>
<dbReference type="RefSeq" id="WP_105222119.1">
    <property type="nucleotide sequence ID" value="NZ_CAWNSU010000134.1"/>
</dbReference>
<evidence type="ECO:0000313" key="2">
    <source>
        <dbReference type="Proteomes" id="UP000441797"/>
    </source>
</evidence>
<dbReference type="Proteomes" id="UP000441797">
    <property type="component" value="Unassembled WGS sequence"/>
</dbReference>
<reference evidence="1 2" key="1">
    <citation type="journal article" date="2019" name="Front. Microbiol.">
        <title>Genomic Features for Desiccation Tolerance and Sugar Biosynthesis in the Extremophile Gloeocapsopsis sp. UTEX B3054.</title>
        <authorList>
            <person name="Urrejola C."/>
            <person name="Alcorta J."/>
            <person name="Salas L."/>
            <person name="Vasquez M."/>
            <person name="Polz M.F."/>
            <person name="Vicuna R."/>
            <person name="Diez B."/>
        </authorList>
    </citation>
    <scope>NUCLEOTIDE SEQUENCE [LARGE SCALE GENOMIC DNA]</scope>
    <source>
        <strain evidence="1 2">1H9</strain>
    </source>
</reference>
<protein>
    <recommendedName>
        <fullName evidence="3">Helicase XPB/Ssl2 N-terminal domain-containing protein</fullName>
    </recommendedName>
</protein>
<comment type="caution">
    <text evidence="1">The sequence shown here is derived from an EMBL/GenBank/DDBJ whole genome shotgun (WGS) entry which is preliminary data.</text>
</comment>
<organism evidence="1 2">
    <name type="scientific">Gloeocapsopsis dulcis AAB1 = 1H9</name>
    <dbReference type="NCBI Taxonomy" id="1433147"/>
    <lineage>
        <taxon>Bacteria</taxon>
        <taxon>Bacillati</taxon>
        <taxon>Cyanobacteriota</taxon>
        <taxon>Cyanophyceae</taxon>
        <taxon>Oscillatoriophycideae</taxon>
        <taxon>Chroococcales</taxon>
        <taxon>Chroococcaceae</taxon>
        <taxon>Gloeocapsopsis</taxon>
        <taxon>Gloeocapsopsis dulcis</taxon>
    </lineage>
</organism>
<sequence>MPYYTQPDRIPMLLEALNQQTVEQLKLLAGLLPTGTIPTRKAELVSYVQQRLQGESLKRLWEQCDRLQQAVISEVVHSSDDRYQKDRFVSKYGNEPTWGTGDRYSYNYKPSILKLFFYSFTMPQDLKAQIKTFVPLPEPTRIQSLESLPAALPRTEKEYDYKTRTRKSHPLKLPLHIRETEQVARRDLQTVLRLVDLGKVTISDKTFYPTGATLSAIAEVLEEGDYYSDWTEIQSPGGWQYDYQIGYIKPFAWVMLLQAGKLMELSGKRLGLTKAGQKALNEPSEKTLQTLWKNWLKNTLLDELRRVESVKGQTGKGKRSLSAVSGRRSKIVDALRDCPVGRWVELMDFFRYMIAAGYEFEVSRNPQSLSLEGYGSLYDTSFLLLEARYILCFLFEYVSTLGLIDVAYIHPDDGVFNFQADVELDYYYSNCLSRYDGLTYVRLTPLGAYFLELSDRYTPARVTQKQVLRILPNLEVVAVQQLTRADCLMLDSFLQSVSDAVWQLEQGKLLDAIAQGRSVDELRNFLTANSSEVLPQPVMQFLADLQTRTTSLQDLGSARLIRCADAALATLIANDSRTKACCFLADQPKVIAARQPCYLVVPLESEIKFRNALKKLGYSLPGLS</sequence>
<evidence type="ECO:0008006" key="3">
    <source>
        <dbReference type="Google" id="ProtNLM"/>
    </source>
</evidence>
<gene>
    <name evidence="1" type="ORF">BWI75_25785</name>
</gene>
<name>A0A6N8G726_9CHRO</name>
<accession>A0A6N8G726</accession>
<dbReference type="OrthoDB" id="443235at2"/>
<keyword evidence="2" id="KW-1185">Reference proteome</keyword>
<proteinExistence type="predicted"/>